<proteinExistence type="predicted"/>
<reference evidence="2" key="1">
    <citation type="journal article" date="2016" name="Nat. Genet.">
        <title>The genome sequences of Arachis duranensis and Arachis ipaensis, the diploid ancestors of cultivated peanut.</title>
        <authorList>
            <person name="Bertioli D.J."/>
            <person name="Cannon S.B."/>
            <person name="Froenicke L."/>
            <person name="Huang G."/>
            <person name="Farmer A.D."/>
            <person name="Cannon E.K."/>
            <person name="Liu X."/>
            <person name="Gao D."/>
            <person name="Clevenger J."/>
            <person name="Dash S."/>
            <person name="Ren L."/>
            <person name="Moretzsohn M.C."/>
            <person name="Shirasawa K."/>
            <person name="Huang W."/>
            <person name="Vidigal B."/>
            <person name="Abernathy B."/>
            <person name="Chu Y."/>
            <person name="Niederhuth C.E."/>
            <person name="Umale P."/>
            <person name="Araujo A.C."/>
            <person name="Kozik A."/>
            <person name="Kim K.D."/>
            <person name="Burow M.D."/>
            <person name="Varshney R.K."/>
            <person name="Wang X."/>
            <person name="Zhang X."/>
            <person name="Barkley N."/>
            <person name="Guimaraes P.M."/>
            <person name="Isobe S."/>
            <person name="Guo B."/>
            <person name="Liao B."/>
            <person name="Stalker H.T."/>
            <person name="Schmitz R.J."/>
            <person name="Scheffler B.E."/>
            <person name="Leal-Bertioli S.C."/>
            <person name="Xun X."/>
            <person name="Jackson S.A."/>
            <person name="Michelmore R."/>
            <person name="Ozias-Akins P."/>
        </authorList>
    </citation>
    <scope>NUCLEOTIDE SEQUENCE [LARGE SCALE GENOMIC DNA]</scope>
    <source>
        <strain evidence="2">cv. V14167</strain>
    </source>
</reference>
<reference evidence="3" key="2">
    <citation type="submission" date="2025-08" db="UniProtKB">
        <authorList>
            <consortium name="RefSeq"/>
        </authorList>
    </citation>
    <scope>IDENTIFICATION</scope>
    <source>
        <tissue evidence="3">Whole plant</tissue>
    </source>
</reference>
<name>A0A6P4C8I9_ARADU</name>
<accession>A0A6P4C8I9</accession>
<feature type="domain" description="Transposase MuDR plant" evidence="1">
    <location>
        <begin position="213"/>
        <end position="275"/>
    </location>
</feature>
<evidence type="ECO:0000313" key="3">
    <source>
        <dbReference type="RefSeq" id="XP_015947709.1"/>
    </source>
</evidence>
<dbReference type="GeneID" id="107472710"/>
<dbReference type="InterPro" id="IPR004332">
    <property type="entry name" value="Transposase_MuDR"/>
</dbReference>
<evidence type="ECO:0000259" key="1">
    <source>
        <dbReference type="Pfam" id="PF03108"/>
    </source>
</evidence>
<organism evidence="2 3">
    <name type="scientific">Arachis duranensis</name>
    <name type="common">Wild peanut</name>
    <dbReference type="NCBI Taxonomy" id="130453"/>
    <lineage>
        <taxon>Eukaryota</taxon>
        <taxon>Viridiplantae</taxon>
        <taxon>Streptophyta</taxon>
        <taxon>Embryophyta</taxon>
        <taxon>Tracheophyta</taxon>
        <taxon>Spermatophyta</taxon>
        <taxon>Magnoliopsida</taxon>
        <taxon>eudicotyledons</taxon>
        <taxon>Gunneridae</taxon>
        <taxon>Pentapetalae</taxon>
        <taxon>rosids</taxon>
        <taxon>fabids</taxon>
        <taxon>Fabales</taxon>
        <taxon>Fabaceae</taxon>
        <taxon>Papilionoideae</taxon>
        <taxon>50 kb inversion clade</taxon>
        <taxon>dalbergioids sensu lato</taxon>
        <taxon>Dalbergieae</taxon>
        <taxon>Pterocarpus clade</taxon>
        <taxon>Arachis</taxon>
    </lineage>
</organism>
<sequence>MEGTNNIVVYHSGEVVRNMYEGVSFACENIFLLVVSCTITFVELQYGLCQSIAADIVKRVTNILYTSLVVVFGGLMQSEVMPIIDETSIQRMCRIHQQTQVQHPRIELYVEFEHIVTDEVQHDPDVQDDRCEAYLELSNDSDEEFKATYEAGDEDNDGDVVGEAVAETLVVPAVVSQPMGIPPFIHSLDLDAMHALEFSDHANIGVADLEDGKFRIGMEYGSRKSVIAAIRSYTISRGVDYLVYESEPQTFHAKCKNYGRGCDWLIQASLIQKKACWEIQRYNERHTCSMGTILQDHSKLDSDMIAEAMKPLVESDPSIKVKSIIAEV</sequence>
<dbReference type="KEGG" id="adu:107472710"/>
<dbReference type="AlphaFoldDB" id="A0A6P4C8I9"/>
<evidence type="ECO:0000313" key="2">
    <source>
        <dbReference type="Proteomes" id="UP000515211"/>
    </source>
</evidence>
<gene>
    <name evidence="3" type="primary">LOC107472710</name>
</gene>
<dbReference type="Proteomes" id="UP000515211">
    <property type="component" value="Chromosome 1"/>
</dbReference>
<keyword evidence="2" id="KW-1185">Reference proteome</keyword>
<dbReference type="RefSeq" id="XP_015947709.1">
    <property type="nucleotide sequence ID" value="XM_016092223.1"/>
</dbReference>
<dbReference type="Pfam" id="PF03108">
    <property type="entry name" value="DBD_Tnp_Mut"/>
    <property type="match status" value="1"/>
</dbReference>
<protein>
    <submittedName>
        <fullName evidence="3">Uncharacterized protein LOC107472710</fullName>
    </submittedName>
</protein>